<dbReference type="AlphaFoldDB" id="A0A5C8P1C4"/>
<organism evidence="1 2">
    <name type="scientific">Zeimonas arvi</name>
    <dbReference type="NCBI Taxonomy" id="2498847"/>
    <lineage>
        <taxon>Bacteria</taxon>
        <taxon>Pseudomonadati</taxon>
        <taxon>Pseudomonadota</taxon>
        <taxon>Betaproteobacteria</taxon>
        <taxon>Burkholderiales</taxon>
        <taxon>Burkholderiaceae</taxon>
        <taxon>Zeimonas</taxon>
    </lineage>
</organism>
<proteinExistence type="predicted"/>
<comment type="caution">
    <text evidence="1">The sequence shown here is derived from an EMBL/GenBank/DDBJ whole genome shotgun (WGS) entry which is preliminary data.</text>
</comment>
<dbReference type="Proteomes" id="UP000321548">
    <property type="component" value="Unassembled WGS sequence"/>
</dbReference>
<name>A0A5C8P1C4_9BURK</name>
<protein>
    <submittedName>
        <fullName evidence="1">GTPase</fullName>
    </submittedName>
</protein>
<sequence>MNSHSTPRARRIAIMGAAGRDFHNFNVVYRGDARHEVVAFTAAQIPGIADRRYPAELAGPRYPQGIPIVDEARLAALIADKRIDEVVFAYSDIAHVEVMHRASIALSAGADFTLLGPASTMLASRLPVIAVSAVRTGVGKSQVSRWLSTRLRARELRVAVIRHPMPYGDLARQAVQRFASRADLDAADCTIEEREEYEPHIAAGGVVWAGVDYARILAEAEREADLILWDGGNNDFPFLRPDLHLVLVDPLRAGHERSWHPGEAVLRMADVVVVAKANSATDEALAQVEASARELAPRAALVRGASVVRLDPPASLAGRRVVVVEDGPTITHGGMPHGAGWVAAQAAGAAGIVDPRTSAIGEIADVYRRYPHIGRVLPAMGYSAQEVADLKATIVACGADAVVSGTPADLGALLGLALPVHRARYDYRDSQDGLTDRGLPAGRATTGRRSLAQCVDEFLARRMGRVD</sequence>
<dbReference type="RefSeq" id="WP_147703262.1">
    <property type="nucleotide sequence ID" value="NZ_VDUY01000002.1"/>
</dbReference>
<evidence type="ECO:0000313" key="2">
    <source>
        <dbReference type="Proteomes" id="UP000321548"/>
    </source>
</evidence>
<dbReference type="PANTHER" id="PTHR42869">
    <property type="entry name" value="SLL0572 PROTEIN"/>
    <property type="match status" value="1"/>
</dbReference>
<dbReference type="OrthoDB" id="9763469at2"/>
<dbReference type="EMBL" id="VDUY01000002">
    <property type="protein sequence ID" value="TXL67013.1"/>
    <property type="molecule type" value="Genomic_DNA"/>
</dbReference>
<reference evidence="1 2" key="1">
    <citation type="submission" date="2019-06" db="EMBL/GenBank/DDBJ databases">
        <title>Quisquiliibacterium sp. nov., isolated from a maize field.</title>
        <authorList>
            <person name="Lin S.-Y."/>
            <person name="Tsai C.-F."/>
            <person name="Young C.-C."/>
        </authorList>
    </citation>
    <scope>NUCLEOTIDE SEQUENCE [LARGE SCALE GENOMIC DNA]</scope>
    <source>
        <strain evidence="1 2">CC-CFT501</strain>
    </source>
</reference>
<dbReference type="Gene3D" id="3.40.50.300">
    <property type="entry name" value="P-loop containing nucleotide triphosphate hydrolases"/>
    <property type="match status" value="1"/>
</dbReference>
<dbReference type="InterPro" id="IPR053199">
    <property type="entry name" value="cDPG_synthetase-like"/>
</dbReference>
<dbReference type="SUPFAM" id="SSF52540">
    <property type="entry name" value="P-loop containing nucleoside triphosphate hydrolases"/>
    <property type="match status" value="1"/>
</dbReference>
<dbReference type="InterPro" id="IPR027417">
    <property type="entry name" value="P-loop_NTPase"/>
</dbReference>
<keyword evidence="2" id="KW-1185">Reference proteome</keyword>
<accession>A0A5C8P1C4</accession>
<dbReference type="PANTHER" id="PTHR42869:SF1">
    <property type="entry name" value="SLL0572 PROTEIN"/>
    <property type="match status" value="1"/>
</dbReference>
<gene>
    <name evidence="1" type="ORF">FHP08_05160</name>
</gene>
<evidence type="ECO:0000313" key="1">
    <source>
        <dbReference type="EMBL" id="TXL67013.1"/>
    </source>
</evidence>